<dbReference type="Proteomes" id="UP000008549">
    <property type="component" value="Unassembled WGS sequence"/>
</dbReference>
<evidence type="ECO:0000256" key="11">
    <source>
        <dbReference type="ARBA" id="ARBA00022741"/>
    </source>
</evidence>
<evidence type="ECO:0000256" key="4">
    <source>
        <dbReference type="ARBA" id="ARBA00006451"/>
    </source>
</evidence>
<evidence type="ECO:0000256" key="12">
    <source>
        <dbReference type="ARBA" id="ARBA00022801"/>
    </source>
</evidence>
<evidence type="ECO:0000256" key="9">
    <source>
        <dbReference type="ARBA" id="ARBA00022679"/>
    </source>
</evidence>
<dbReference type="InterPro" id="IPR026506">
    <property type="entry name" value="GDPGP"/>
</dbReference>
<dbReference type="GO" id="GO:0016787">
    <property type="term" value="F:hydrolase activity"/>
    <property type="evidence" value="ECO:0007669"/>
    <property type="project" value="UniProtKB-KW"/>
</dbReference>
<comment type="subcellular location">
    <subcellularLocation>
        <location evidence="3">Cytoplasm</location>
    </subcellularLocation>
</comment>
<feature type="domain" description="GDPGP1-like C-terminal" evidence="14">
    <location>
        <begin position="306"/>
        <end position="429"/>
    </location>
</feature>
<evidence type="ECO:0000256" key="13">
    <source>
        <dbReference type="SAM" id="MobiDB-lite"/>
    </source>
</evidence>
<comment type="similarity">
    <text evidence="4">Belongs to the GDPGP1 family.</text>
</comment>
<reference evidence="16 17" key="1">
    <citation type="journal article" date="2003" name="PLoS Biol.">
        <title>The genome sequence of Caenorhabditis briggsae: a platform for comparative genomics.</title>
        <authorList>
            <person name="Stein L.D."/>
            <person name="Bao Z."/>
            <person name="Blasiar D."/>
            <person name="Blumenthal T."/>
            <person name="Brent M.R."/>
            <person name="Chen N."/>
            <person name="Chinwalla A."/>
            <person name="Clarke L."/>
            <person name="Clee C."/>
            <person name="Coghlan A."/>
            <person name="Coulson A."/>
            <person name="D'Eustachio P."/>
            <person name="Fitch D.H."/>
            <person name="Fulton L.A."/>
            <person name="Fulton R.E."/>
            <person name="Griffiths-Jones S."/>
            <person name="Harris T.W."/>
            <person name="Hillier L.W."/>
            <person name="Kamath R."/>
            <person name="Kuwabara P.E."/>
            <person name="Mardis E.R."/>
            <person name="Marra M.A."/>
            <person name="Miner T.L."/>
            <person name="Minx P."/>
            <person name="Mullikin J.C."/>
            <person name="Plumb R.W."/>
            <person name="Rogers J."/>
            <person name="Schein J.E."/>
            <person name="Sohrmann M."/>
            <person name="Spieth J."/>
            <person name="Stajich J.E."/>
            <person name="Wei C."/>
            <person name="Willey D."/>
            <person name="Wilson R.K."/>
            <person name="Durbin R."/>
            <person name="Waterston R.H."/>
        </authorList>
    </citation>
    <scope>NUCLEOTIDE SEQUENCE [LARGE SCALE GENOMIC DNA]</scope>
    <source>
        <strain evidence="16 17">AF16</strain>
    </source>
</reference>
<evidence type="ECO:0000313" key="18">
    <source>
        <dbReference type="WormBase" id="CBG09277"/>
    </source>
</evidence>
<evidence type="ECO:0000256" key="3">
    <source>
        <dbReference type="ARBA" id="ARBA00004496"/>
    </source>
</evidence>
<dbReference type="OMA" id="GIQWPRT"/>
<dbReference type="Pfam" id="PF26216">
    <property type="entry name" value="GDPGP1_C"/>
    <property type="match status" value="1"/>
</dbReference>
<dbReference type="EMBL" id="HE600954">
    <property type="protein sequence ID" value="CAP29281.2"/>
    <property type="molecule type" value="Genomic_DNA"/>
</dbReference>
<dbReference type="InParanoid" id="A8X9G9"/>
<organism evidence="16 17">
    <name type="scientific">Caenorhabditis briggsae</name>
    <dbReference type="NCBI Taxonomy" id="6238"/>
    <lineage>
        <taxon>Eukaryota</taxon>
        <taxon>Metazoa</taxon>
        <taxon>Ecdysozoa</taxon>
        <taxon>Nematoda</taxon>
        <taxon>Chromadorea</taxon>
        <taxon>Rhabditida</taxon>
        <taxon>Rhabditina</taxon>
        <taxon>Rhabditomorpha</taxon>
        <taxon>Rhabditoidea</taxon>
        <taxon>Rhabditidae</taxon>
        <taxon>Peloderinae</taxon>
        <taxon>Caenorhabditis</taxon>
    </lineage>
</organism>
<evidence type="ECO:0000256" key="5">
    <source>
        <dbReference type="ARBA" id="ARBA00012507"/>
    </source>
</evidence>
<dbReference type="InterPro" id="IPR058865">
    <property type="entry name" value="GDPGP1_C"/>
</dbReference>
<dbReference type="GO" id="GO:0080048">
    <property type="term" value="F:GDP-D-glucose phosphorylase activity"/>
    <property type="evidence" value="ECO:0000318"/>
    <property type="project" value="GO_Central"/>
</dbReference>
<evidence type="ECO:0000256" key="7">
    <source>
        <dbReference type="ARBA" id="ARBA00022490"/>
    </source>
</evidence>
<reference evidence="16 17" key="2">
    <citation type="journal article" date="2011" name="PLoS Genet.">
        <title>Caenorhabditis briggsae recombinant inbred line genotypes reveal inter-strain incompatibility and the evolution of recombination.</title>
        <authorList>
            <person name="Ross J.A."/>
            <person name="Koboldt D.C."/>
            <person name="Staisch J.E."/>
            <person name="Chamberlin H.M."/>
            <person name="Gupta B.P."/>
            <person name="Miller R.D."/>
            <person name="Baird S.E."/>
            <person name="Haag E.S."/>
        </authorList>
    </citation>
    <scope>NUCLEOTIDE SEQUENCE [LARGE SCALE GENOMIC DNA]</scope>
    <source>
        <strain evidence="16 17">AF16</strain>
    </source>
</reference>
<evidence type="ECO:0000259" key="15">
    <source>
        <dbReference type="Pfam" id="PF26217"/>
    </source>
</evidence>
<keyword evidence="12" id="KW-0378">Hydrolase</keyword>
<sequence length="494" mass="56864">MKDPMEKTMGKIEMKISCLDNPILESSKRPRPVDKMPMRKIVMLGANARTQRSVSSIQLPAEFSPSASSAPYFNYSPSDFILDLRTHKESEENYQNGHTETDDGKKQLKDLLHERWENSKQFNAFNYSLNCMYRCMDGKYDLSMQLNIERGELRRKPMHFKNIKEPFNHLRFNFTKLHDNEILFYLKCDADPISNDPLDRHLVAVNASPLERDHSLIVPSVNKCNPQVLTLQAVRIAVDLMLLVDDDMFHILFNSLLGQASVNHLHLHAVYWPYDSDLINRKCEPLHDVPNVFVIRPPIWICPAIVFQLDCMENYEQFKTNIYKCVEHLTETNQAHNLFLARAQPIRTTGAEKEEDRRGERPQLVTCYVFPRMNMIGAKPPSNFNPAANELAGNLTSYTIRFFESATEQSVIRIIEEEASLDDDSFRSLCFDLSDVLIGRSVGTSRPHDLDILEGLTSPEIDELRDSFQSFMPRSPSIRHRSSTRTHSDEGPIV</sequence>
<dbReference type="eggNOG" id="KOG2720">
    <property type="taxonomic scope" value="Eukaryota"/>
</dbReference>
<accession>A8X9G9</accession>
<keyword evidence="7" id="KW-0963">Cytoplasm</keyword>
<keyword evidence="17" id="KW-1185">Reference proteome</keyword>
<evidence type="ECO:0000256" key="8">
    <source>
        <dbReference type="ARBA" id="ARBA00022658"/>
    </source>
</evidence>
<evidence type="ECO:0000313" key="16">
    <source>
        <dbReference type="EMBL" id="CAP29281.2"/>
    </source>
</evidence>
<evidence type="ECO:0000259" key="14">
    <source>
        <dbReference type="Pfam" id="PF26216"/>
    </source>
</evidence>
<feature type="region of interest" description="Disordered" evidence="13">
    <location>
        <begin position="472"/>
        <end position="494"/>
    </location>
</feature>
<gene>
    <name evidence="18" type="primary">mcp-1</name>
    <name evidence="16" type="synonym">Cbr-mcp-1</name>
    <name evidence="18" type="ORF">CBG09277</name>
    <name evidence="16" type="ORF">CBG_09277</name>
</gene>
<evidence type="ECO:0000256" key="1">
    <source>
        <dbReference type="ARBA" id="ARBA00000063"/>
    </source>
</evidence>
<dbReference type="STRING" id="6238.A8X9G9"/>
<dbReference type="GO" id="GO:0005737">
    <property type="term" value="C:cytoplasm"/>
    <property type="evidence" value="ECO:0000318"/>
    <property type="project" value="GO_Central"/>
</dbReference>
<dbReference type="AlphaFoldDB" id="A8X9G9"/>
<dbReference type="GO" id="GO:0005085">
    <property type="term" value="F:guanyl-nucleotide exchange factor activity"/>
    <property type="evidence" value="ECO:0007669"/>
    <property type="project" value="UniProtKB-KW"/>
</dbReference>
<dbReference type="InterPro" id="IPR058866">
    <property type="entry name" value="GDPGP1_N"/>
</dbReference>
<evidence type="ECO:0000256" key="2">
    <source>
        <dbReference type="ARBA" id="ARBA00003049"/>
    </source>
</evidence>
<keyword evidence="10" id="KW-0548">Nucleotidyltransferase</keyword>
<keyword evidence="11" id="KW-0547">Nucleotide-binding</keyword>
<feature type="domain" description="GDPGP1-like N-terminal" evidence="15">
    <location>
        <begin position="108"/>
        <end position="269"/>
    </location>
</feature>
<comment type="catalytic activity">
    <reaction evidence="1">
        <text>GDP-alpha-D-glucose + phosphate = alpha-D-glucose 1-phosphate + GDP + H(+)</text>
        <dbReference type="Rhea" id="RHEA:30387"/>
        <dbReference type="ChEBI" id="CHEBI:15378"/>
        <dbReference type="ChEBI" id="CHEBI:43474"/>
        <dbReference type="ChEBI" id="CHEBI:58189"/>
        <dbReference type="ChEBI" id="CHEBI:58601"/>
        <dbReference type="ChEBI" id="CHEBI:62230"/>
        <dbReference type="EC" id="2.7.7.78"/>
    </reaction>
</comment>
<comment type="function">
    <text evidence="2">Specific and highly efficient GDP-D-glucose phosphorylase regulating the levels of GDP-D-glucose in cells.</text>
</comment>
<evidence type="ECO:0000256" key="6">
    <source>
        <dbReference type="ARBA" id="ARBA00018857"/>
    </source>
</evidence>
<dbReference type="PANTHER" id="PTHR20884:SF8">
    <property type="entry name" value="GDP-D-GLUCOSE PHOSPHORYLASE 1"/>
    <property type="match status" value="1"/>
</dbReference>
<dbReference type="GO" id="GO:0006006">
    <property type="term" value="P:glucose metabolic process"/>
    <property type="evidence" value="ECO:0000318"/>
    <property type="project" value="GO_Central"/>
</dbReference>
<dbReference type="HOGENOM" id="CLU_041964_2_1_1"/>
<dbReference type="PANTHER" id="PTHR20884">
    <property type="entry name" value="GDP-D-GLUCOSE PHOSPHORYLASE 1"/>
    <property type="match status" value="1"/>
</dbReference>
<evidence type="ECO:0000313" key="17">
    <source>
        <dbReference type="Proteomes" id="UP000008549"/>
    </source>
</evidence>
<keyword evidence="8" id="KW-0344">Guanine-nucleotide releasing factor</keyword>
<dbReference type="FunCoup" id="A8X9G9">
    <property type="interactions" value="1401"/>
</dbReference>
<dbReference type="Pfam" id="PF26217">
    <property type="entry name" value="GDPGP1_N"/>
    <property type="match status" value="1"/>
</dbReference>
<name>A8X9G9_CAEBR</name>
<keyword evidence="9" id="KW-0808">Transferase</keyword>
<protein>
    <recommendedName>
        <fullName evidence="6">GDP-D-glucose phosphorylase 1</fullName>
        <ecNumber evidence="5">2.7.7.78</ecNumber>
    </recommendedName>
</protein>
<proteinExistence type="inferred from homology"/>
<dbReference type="GO" id="GO:0000166">
    <property type="term" value="F:nucleotide binding"/>
    <property type="evidence" value="ECO:0007669"/>
    <property type="project" value="UniProtKB-KW"/>
</dbReference>
<dbReference type="WormBase" id="CBG09277">
    <property type="protein sequence ID" value="CBP08251"/>
    <property type="gene ID" value="WBGene00030889"/>
    <property type="gene designation" value="Cbr-mcp-1"/>
</dbReference>
<evidence type="ECO:0000256" key="10">
    <source>
        <dbReference type="ARBA" id="ARBA00022695"/>
    </source>
</evidence>
<dbReference type="EC" id="2.7.7.78" evidence="5"/>